<evidence type="ECO:0000313" key="4">
    <source>
        <dbReference type="Proteomes" id="UP001311232"/>
    </source>
</evidence>
<gene>
    <name evidence="3" type="ORF">CRENBAI_026126</name>
</gene>
<feature type="region of interest" description="Disordered" evidence="1">
    <location>
        <begin position="108"/>
        <end position="273"/>
    </location>
</feature>
<comment type="caution">
    <text evidence="3">The sequence shown here is derived from an EMBL/GenBank/DDBJ whole genome shotgun (WGS) entry which is preliminary data.</text>
</comment>
<dbReference type="EMBL" id="JAHHUM010000951">
    <property type="protein sequence ID" value="KAK5615525.1"/>
    <property type="molecule type" value="Genomic_DNA"/>
</dbReference>
<feature type="compositionally biased region" description="Low complexity" evidence="1">
    <location>
        <begin position="109"/>
        <end position="129"/>
    </location>
</feature>
<evidence type="ECO:0008006" key="5">
    <source>
        <dbReference type="Google" id="ProtNLM"/>
    </source>
</evidence>
<keyword evidence="2" id="KW-0732">Signal</keyword>
<evidence type="ECO:0000256" key="2">
    <source>
        <dbReference type="SAM" id="SignalP"/>
    </source>
</evidence>
<dbReference type="Proteomes" id="UP001311232">
    <property type="component" value="Unassembled WGS sequence"/>
</dbReference>
<sequence>MLVTCVLMNFCARYTAADHTAAVKTWQSSLWSLWLNACCHIRRHFTLSCCPIRCTFRGCPACDCGIKRDPLNAAEHLQGHCGLSSFHFLHSHPSPVSYRLLRRRKRRMSSSFPKSESTTSLLRSSGFSRRLAHPDHPAAHRVHHRTHHHQHLHPSRAGSSEDAPWSDDSETSARRPLCQPRHAESGHLVEPHRVQRSYSHRQPSHLEDDYSQELDARHRASRLHQKDRSKSSRSKPHHHPHHHHESPPAEPLIHQGDSRQDRRTSPTPSLPKISDEADFLFEQSERAVTGSTSTLSSDAPAASAPFRPASSRRGKKLGSASECDSSLHPIVKSVFGQEVKGSQYEYMAFIKTVT</sequence>
<feature type="compositionally biased region" description="Basic residues" evidence="1">
    <location>
        <begin position="139"/>
        <end position="154"/>
    </location>
</feature>
<protein>
    <recommendedName>
        <fullName evidence="5">CAC1B</fullName>
    </recommendedName>
</protein>
<proteinExistence type="predicted"/>
<feature type="compositionally biased region" description="Basic and acidic residues" evidence="1">
    <location>
        <begin position="181"/>
        <end position="193"/>
    </location>
</feature>
<feature type="compositionally biased region" description="Basic residues" evidence="1">
    <location>
        <begin position="231"/>
        <end position="244"/>
    </location>
</feature>
<reference evidence="3 4" key="1">
    <citation type="submission" date="2021-06" db="EMBL/GenBank/DDBJ databases">
        <authorList>
            <person name="Palmer J.M."/>
        </authorList>
    </citation>
    <scope>NUCLEOTIDE SEQUENCE [LARGE SCALE GENOMIC DNA]</scope>
    <source>
        <strain evidence="3 4">MEX-2019</strain>
        <tissue evidence="3">Muscle</tissue>
    </source>
</reference>
<feature type="chain" id="PRO_5043395846" description="CAC1B" evidence="2">
    <location>
        <begin position="18"/>
        <end position="354"/>
    </location>
</feature>
<feature type="compositionally biased region" description="Basic and acidic residues" evidence="1">
    <location>
        <begin position="204"/>
        <end position="230"/>
    </location>
</feature>
<accession>A0AAV9S2I8</accession>
<keyword evidence="4" id="KW-1185">Reference proteome</keyword>
<feature type="signal peptide" evidence="2">
    <location>
        <begin position="1"/>
        <end position="17"/>
    </location>
</feature>
<feature type="region of interest" description="Disordered" evidence="1">
    <location>
        <begin position="286"/>
        <end position="323"/>
    </location>
</feature>
<dbReference type="AlphaFoldDB" id="A0AAV9S2I8"/>
<evidence type="ECO:0000256" key="1">
    <source>
        <dbReference type="SAM" id="MobiDB-lite"/>
    </source>
</evidence>
<feature type="compositionally biased region" description="Basic residues" evidence="1">
    <location>
        <begin position="194"/>
        <end position="203"/>
    </location>
</feature>
<name>A0AAV9S2I8_9TELE</name>
<organism evidence="3 4">
    <name type="scientific">Crenichthys baileyi</name>
    <name type="common">White River springfish</name>
    <dbReference type="NCBI Taxonomy" id="28760"/>
    <lineage>
        <taxon>Eukaryota</taxon>
        <taxon>Metazoa</taxon>
        <taxon>Chordata</taxon>
        <taxon>Craniata</taxon>
        <taxon>Vertebrata</taxon>
        <taxon>Euteleostomi</taxon>
        <taxon>Actinopterygii</taxon>
        <taxon>Neopterygii</taxon>
        <taxon>Teleostei</taxon>
        <taxon>Neoteleostei</taxon>
        <taxon>Acanthomorphata</taxon>
        <taxon>Ovalentaria</taxon>
        <taxon>Atherinomorphae</taxon>
        <taxon>Cyprinodontiformes</taxon>
        <taxon>Goodeidae</taxon>
        <taxon>Crenichthys</taxon>
    </lineage>
</organism>
<evidence type="ECO:0000313" key="3">
    <source>
        <dbReference type="EMBL" id="KAK5615525.1"/>
    </source>
</evidence>
<feature type="compositionally biased region" description="Low complexity" evidence="1">
    <location>
        <begin position="296"/>
        <end position="309"/>
    </location>
</feature>